<dbReference type="Pfam" id="PF01408">
    <property type="entry name" value="GFO_IDH_MocA"/>
    <property type="match status" value="1"/>
</dbReference>
<sequence length="307" mass="34193">MNDRFPMKRNYKAVLFGNGTMGERHRKFFEYSGVQFLKIFDIEDLDSAGNVRASLVDEFISSEKIDFAVIASPATTHYEYAKLCLKRGISVFVEKPLATLGAQAQELVDLAIRNNVILFVAQSECFNSVFLNFRKHFMNEIGAAGSSFRLEFRREHKYSARCRDVNVALDLLVHDLSLCLSMFAYDDLNVEKFTISKNEDRAQMQISIVKGAYAGAELDFIVDRNSDIDVRTISVEFGGDGGPACDYSVSLAPNDENGEVIHVSDSLENEHKFFLKLMVGACSEWGRRAAQSAANAVKLATISTASS</sequence>
<dbReference type="InterPro" id="IPR036291">
    <property type="entry name" value="NAD(P)-bd_dom_sf"/>
</dbReference>
<dbReference type="STRING" id="59374.FSU_2625"/>
<dbReference type="InterPro" id="IPR051450">
    <property type="entry name" value="Gfo/Idh/MocA_Oxidoreductases"/>
</dbReference>
<dbReference type="Gene3D" id="3.40.50.720">
    <property type="entry name" value="NAD(P)-binding Rossmann-like Domain"/>
    <property type="match status" value="1"/>
</dbReference>
<dbReference type="EMBL" id="CP002158">
    <property type="protein sequence ID" value="ADL25837.1"/>
    <property type="molecule type" value="Genomic_DNA"/>
</dbReference>
<dbReference type="Proteomes" id="UP000000517">
    <property type="component" value="Chromosome"/>
</dbReference>
<dbReference type="Gene3D" id="3.30.360.10">
    <property type="entry name" value="Dihydrodipicolinate Reductase, domain 2"/>
    <property type="match status" value="1"/>
</dbReference>
<evidence type="ECO:0000259" key="1">
    <source>
        <dbReference type="Pfam" id="PF01408"/>
    </source>
</evidence>
<organism evidence="2 3">
    <name type="scientific">Fibrobacter succinogenes (strain ATCC 19169 / S85)</name>
    <dbReference type="NCBI Taxonomy" id="59374"/>
    <lineage>
        <taxon>Bacteria</taxon>
        <taxon>Pseudomonadati</taxon>
        <taxon>Fibrobacterota</taxon>
        <taxon>Fibrobacteria</taxon>
        <taxon>Fibrobacterales</taxon>
        <taxon>Fibrobacteraceae</taxon>
        <taxon>Fibrobacter</taxon>
    </lineage>
</organism>
<dbReference type="SUPFAM" id="SSF51735">
    <property type="entry name" value="NAD(P)-binding Rossmann-fold domains"/>
    <property type="match status" value="1"/>
</dbReference>
<name>D9S631_FIBSS</name>
<gene>
    <name evidence="2" type="ordered locus">FSU_2625</name>
</gene>
<dbReference type="AlphaFoldDB" id="D9S631"/>
<reference evidence="3" key="1">
    <citation type="submission" date="2010-08" db="EMBL/GenBank/DDBJ databases">
        <title>Complete sequence of Fibrobacter succinogenes subsp. succinogenes S85.</title>
        <authorList>
            <person name="Durkin A.S."/>
            <person name="Nelson K.E."/>
            <person name="Morrison M."/>
            <person name="Forsberg C.W."/>
            <person name="Wilson D.B."/>
            <person name="Russell J.B."/>
            <person name="Cann I.K.O."/>
            <person name="Mackie R.I."/>
            <person name="White B.A."/>
        </authorList>
    </citation>
    <scope>NUCLEOTIDE SEQUENCE [LARGE SCALE GENOMIC DNA]</scope>
    <source>
        <strain evidence="3">ATCC 19169 / S85</strain>
    </source>
</reference>
<dbReference type="PANTHER" id="PTHR43377:SF1">
    <property type="entry name" value="BILIVERDIN REDUCTASE A"/>
    <property type="match status" value="1"/>
</dbReference>
<dbReference type="GO" id="GO:0000166">
    <property type="term" value="F:nucleotide binding"/>
    <property type="evidence" value="ECO:0007669"/>
    <property type="project" value="InterPro"/>
</dbReference>
<accession>D9S631</accession>
<dbReference type="HOGENOM" id="CLU_905369_0_0_0"/>
<proteinExistence type="predicted"/>
<evidence type="ECO:0000313" key="2">
    <source>
        <dbReference type="EMBL" id="ADL25837.1"/>
    </source>
</evidence>
<dbReference type="PANTHER" id="PTHR43377">
    <property type="entry name" value="BILIVERDIN REDUCTASE A"/>
    <property type="match status" value="1"/>
</dbReference>
<protein>
    <submittedName>
        <fullName evidence="2">Oxidoreductase, Gfo/Idh/MocA family</fullName>
    </submittedName>
</protein>
<feature type="domain" description="Gfo/Idh/MocA-like oxidoreductase N-terminal" evidence="1">
    <location>
        <begin position="33"/>
        <end position="121"/>
    </location>
</feature>
<evidence type="ECO:0000313" key="3">
    <source>
        <dbReference type="Proteomes" id="UP000000517"/>
    </source>
</evidence>
<dbReference type="eggNOG" id="COG0673">
    <property type="taxonomic scope" value="Bacteria"/>
</dbReference>
<dbReference type="InterPro" id="IPR000683">
    <property type="entry name" value="Gfo/Idh/MocA-like_OxRdtase_N"/>
</dbReference>
<dbReference type="KEGG" id="fsc:FSU_2625"/>